<dbReference type="EMBL" id="AKKL01000019">
    <property type="protein sequence ID" value="EKT62539.1"/>
    <property type="molecule type" value="Genomic_DNA"/>
</dbReference>
<dbReference type="eggNOG" id="ENOG5030M92">
    <property type="taxonomic scope" value="Bacteria"/>
</dbReference>
<dbReference type="RefSeq" id="WP_008911430.1">
    <property type="nucleotide sequence ID" value="NZ_KB233222.1"/>
</dbReference>
<accession>K8WPM3</accession>
<proteinExistence type="predicted"/>
<gene>
    <name evidence="1" type="ORF">OOA_07018</name>
</gene>
<dbReference type="Proteomes" id="UP000009336">
    <property type="component" value="Unassembled WGS sequence"/>
</dbReference>
<comment type="caution">
    <text evidence="1">The sequence shown here is derived from an EMBL/GenBank/DDBJ whole genome shotgun (WGS) entry which is preliminary data.</text>
</comment>
<keyword evidence="2" id="KW-1185">Reference proteome</keyword>
<reference evidence="1 2" key="1">
    <citation type="journal article" date="2012" name="BMC Genomics">
        <title>Comparative genomics of bacteria in the genus Providencia isolated from wild Drosophila melanogaster.</title>
        <authorList>
            <person name="Galac M.R."/>
            <person name="Lazzaro B.P."/>
        </authorList>
    </citation>
    <scope>NUCLEOTIDE SEQUENCE [LARGE SCALE GENOMIC DNA]</scope>
    <source>
        <strain evidence="1 2">DSM 19968</strain>
    </source>
</reference>
<evidence type="ECO:0000313" key="1">
    <source>
        <dbReference type="EMBL" id="EKT62539.1"/>
    </source>
</evidence>
<sequence>MNKKTQISLLLSMLILLVGCSTKIKHPTDASGCTIKIDTPEGSMPGKIEHAAGNSTECQAIEKAIDKAI</sequence>
<dbReference type="AlphaFoldDB" id="K8WPM3"/>
<protein>
    <recommendedName>
        <fullName evidence="3">Thiamine biosynthesis protein ApbE</fullName>
    </recommendedName>
</protein>
<evidence type="ECO:0000313" key="2">
    <source>
        <dbReference type="Proteomes" id="UP000009336"/>
    </source>
</evidence>
<dbReference type="PROSITE" id="PS51257">
    <property type="entry name" value="PROKAR_LIPOPROTEIN"/>
    <property type="match status" value="1"/>
</dbReference>
<name>K8WPM3_9GAMM</name>
<dbReference type="PATRIC" id="fig|1141662.3.peg.1422"/>
<organism evidence="1 2">
    <name type="scientific">Providencia burhodogranariea DSM 19968</name>
    <dbReference type="NCBI Taxonomy" id="1141662"/>
    <lineage>
        <taxon>Bacteria</taxon>
        <taxon>Pseudomonadati</taxon>
        <taxon>Pseudomonadota</taxon>
        <taxon>Gammaproteobacteria</taxon>
        <taxon>Enterobacterales</taxon>
        <taxon>Morganellaceae</taxon>
        <taxon>Providencia</taxon>
    </lineage>
</organism>
<dbReference type="HOGENOM" id="CLU_2790676_0_0_6"/>
<evidence type="ECO:0008006" key="3">
    <source>
        <dbReference type="Google" id="ProtNLM"/>
    </source>
</evidence>